<dbReference type="AlphaFoldDB" id="A0A495AA00"/>
<evidence type="ECO:0000256" key="3">
    <source>
        <dbReference type="SAM" id="MobiDB-lite"/>
    </source>
</evidence>
<dbReference type="Gene3D" id="2.40.50.140">
    <property type="entry name" value="Nucleic acid-binding proteins"/>
    <property type="match status" value="1"/>
</dbReference>
<keyword evidence="1 2" id="KW-0238">DNA-binding</keyword>
<dbReference type="EMBL" id="PNJG02000001">
    <property type="protein sequence ID" value="RKQ36234.1"/>
    <property type="molecule type" value="Genomic_DNA"/>
</dbReference>
<keyword evidence="5" id="KW-1185">Reference proteome</keyword>
<gene>
    <name evidence="4" type="ORF">C1C97_000665</name>
</gene>
<dbReference type="CDD" id="cd04496">
    <property type="entry name" value="SSB_OBF"/>
    <property type="match status" value="1"/>
</dbReference>
<evidence type="ECO:0000256" key="2">
    <source>
        <dbReference type="PIRNR" id="PIRNR002070"/>
    </source>
</evidence>
<evidence type="ECO:0000256" key="1">
    <source>
        <dbReference type="ARBA" id="ARBA00023125"/>
    </source>
</evidence>
<dbReference type="OrthoDB" id="4954156at2"/>
<dbReference type="SUPFAM" id="SSF50249">
    <property type="entry name" value="Nucleic acid-binding proteins"/>
    <property type="match status" value="1"/>
</dbReference>
<dbReference type="GO" id="GO:0003697">
    <property type="term" value="F:single-stranded DNA binding"/>
    <property type="evidence" value="ECO:0007669"/>
    <property type="project" value="InterPro"/>
</dbReference>
<evidence type="ECO:0000313" key="5">
    <source>
        <dbReference type="Proteomes" id="UP000249516"/>
    </source>
</evidence>
<dbReference type="Pfam" id="PF00436">
    <property type="entry name" value="SSB"/>
    <property type="match status" value="1"/>
</dbReference>
<dbReference type="Proteomes" id="UP000249516">
    <property type="component" value="Unassembled WGS sequence"/>
</dbReference>
<dbReference type="GO" id="GO:0006260">
    <property type="term" value="P:DNA replication"/>
    <property type="evidence" value="ECO:0007669"/>
    <property type="project" value="InterPro"/>
</dbReference>
<sequence length="159" mass="17467">MAHVSFKGNIGKVRDIAFNSDGQARFGFSVAEGHGKFDKQTQQWVDTGTTWYAVTVFGRQAEALAEVIREGAKQRVAVAGKQSTREYETNGETRTSLDVIADFVGLIPRAQPDGQQGAPGQYQQRPPQGRQQQPWGQQPAGGQQQSYDWGVPSDDEPPF</sequence>
<dbReference type="RefSeq" id="WP_121029616.1">
    <property type="nucleotide sequence ID" value="NZ_PNJG02000001.1"/>
</dbReference>
<comment type="caution">
    <text evidence="4">The sequence shown here is derived from an EMBL/GenBank/DDBJ whole genome shotgun (WGS) entry which is preliminary data.</text>
</comment>
<reference evidence="4 5" key="1">
    <citation type="submission" date="2018-10" db="EMBL/GenBank/DDBJ databases">
        <title>Kocuria tytouropygialis sp. nov., isolated from the uropygial gland of an American barn owl (Tyto furcata).</title>
        <authorList>
            <person name="Braun M.S."/>
            <person name="Wang E."/>
            <person name="Zimmermann S."/>
            <person name="Wagner H."/>
            <person name="Wink M."/>
        </authorList>
    </citation>
    <scope>NUCLEOTIDE SEQUENCE [LARGE SCALE GENOMIC DNA]</scope>
    <source>
        <strain evidence="4 5">442</strain>
    </source>
</reference>
<dbReference type="PIRSF" id="PIRSF002070">
    <property type="entry name" value="SSB"/>
    <property type="match status" value="1"/>
</dbReference>
<protein>
    <recommendedName>
        <fullName evidence="2">Single-stranded DNA-binding protein</fullName>
    </recommendedName>
</protein>
<accession>A0A495AA00</accession>
<evidence type="ECO:0000313" key="4">
    <source>
        <dbReference type="EMBL" id="RKQ36234.1"/>
    </source>
</evidence>
<dbReference type="InterPro" id="IPR012340">
    <property type="entry name" value="NA-bd_OB-fold"/>
</dbReference>
<organism evidence="4 5">
    <name type="scientific">Kocuria tytonis</name>
    <dbReference type="NCBI Taxonomy" id="2054280"/>
    <lineage>
        <taxon>Bacteria</taxon>
        <taxon>Bacillati</taxon>
        <taxon>Actinomycetota</taxon>
        <taxon>Actinomycetes</taxon>
        <taxon>Micrococcales</taxon>
        <taxon>Micrococcaceae</taxon>
        <taxon>Kocuria</taxon>
    </lineage>
</organism>
<dbReference type="InterPro" id="IPR011344">
    <property type="entry name" value="ssDNA-bd"/>
</dbReference>
<feature type="compositionally biased region" description="Low complexity" evidence="3">
    <location>
        <begin position="108"/>
        <end position="145"/>
    </location>
</feature>
<name>A0A495AA00_9MICC</name>
<dbReference type="PROSITE" id="PS50935">
    <property type="entry name" value="SSB"/>
    <property type="match status" value="1"/>
</dbReference>
<feature type="region of interest" description="Disordered" evidence="3">
    <location>
        <begin position="106"/>
        <end position="159"/>
    </location>
</feature>
<dbReference type="InterPro" id="IPR000424">
    <property type="entry name" value="Primosome_PriB/ssb"/>
</dbReference>
<proteinExistence type="predicted"/>